<keyword evidence="2" id="KW-0808">Transferase</keyword>
<dbReference type="EMBL" id="JAQQWK010000001">
    <property type="protein sequence ID" value="KAK8055794.1"/>
    <property type="molecule type" value="Genomic_DNA"/>
</dbReference>
<evidence type="ECO:0000259" key="1">
    <source>
        <dbReference type="Pfam" id="PF03061"/>
    </source>
</evidence>
<dbReference type="Proteomes" id="UP001444661">
    <property type="component" value="Unassembled WGS sequence"/>
</dbReference>
<dbReference type="CDD" id="cd03443">
    <property type="entry name" value="PaaI_thioesterase"/>
    <property type="match status" value="1"/>
</dbReference>
<dbReference type="GO" id="GO:0016301">
    <property type="term" value="F:kinase activity"/>
    <property type="evidence" value="ECO:0007669"/>
    <property type="project" value="UniProtKB-KW"/>
</dbReference>
<dbReference type="PANTHER" id="PTHR47260:SF7">
    <property type="entry name" value="THIOESTERASE FAMILY PROTEIN (AFU_ORTHOLOGUE AFUA_1G10800)"/>
    <property type="match status" value="1"/>
</dbReference>
<evidence type="ECO:0000313" key="2">
    <source>
        <dbReference type="EMBL" id="KAK8055794.1"/>
    </source>
</evidence>
<dbReference type="Gene3D" id="3.10.129.10">
    <property type="entry name" value="Hotdog Thioesterase"/>
    <property type="match status" value="1"/>
</dbReference>
<organism evidence="2 3">
    <name type="scientific">Apiospora rasikravindrae</name>
    <dbReference type="NCBI Taxonomy" id="990691"/>
    <lineage>
        <taxon>Eukaryota</taxon>
        <taxon>Fungi</taxon>
        <taxon>Dikarya</taxon>
        <taxon>Ascomycota</taxon>
        <taxon>Pezizomycotina</taxon>
        <taxon>Sordariomycetes</taxon>
        <taxon>Xylariomycetidae</taxon>
        <taxon>Amphisphaeriales</taxon>
        <taxon>Apiosporaceae</taxon>
        <taxon>Apiospora</taxon>
    </lineage>
</organism>
<name>A0ABR1UA85_9PEZI</name>
<dbReference type="InterPro" id="IPR029069">
    <property type="entry name" value="HotDog_dom_sf"/>
</dbReference>
<protein>
    <submittedName>
        <fullName evidence="2">Adenylyl-sulfate kinase</fullName>
    </submittedName>
</protein>
<sequence>MTAAPALPALNGILKPATDAETLLMFTPEDQQEIEVEEYIANHWLTREMRTKTEFSESRPHLKIPEPFRINNLTAGTLRGPGKVTGGKSIVSISFLGSELCGHPKIVHGGFLATMLDEGLAKCCLGALPHGVAMTANLNINYKAPTPAGTYVVLRGTTTKVEGRKAWVEGRIETLVAEGETPVVLAEATGLFISPKQAAMMANVMPVE</sequence>
<feature type="domain" description="Thioesterase" evidence="1">
    <location>
        <begin position="106"/>
        <end position="173"/>
    </location>
</feature>
<keyword evidence="3" id="KW-1185">Reference proteome</keyword>
<dbReference type="InterPro" id="IPR006683">
    <property type="entry name" value="Thioestr_dom"/>
</dbReference>
<dbReference type="PANTHER" id="PTHR47260">
    <property type="entry name" value="UPF0644 PROTEIN PB2B4.06"/>
    <property type="match status" value="1"/>
</dbReference>
<reference evidence="2 3" key="1">
    <citation type="submission" date="2023-01" db="EMBL/GenBank/DDBJ databases">
        <title>Analysis of 21 Apiospora genomes using comparative genomics revels a genus with tremendous synthesis potential of carbohydrate active enzymes and secondary metabolites.</title>
        <authorList>
            <person name="Sorensen T."/>
        </authorList>
    </citation>
    <scope>NUCLEOTIDE SEQUENCE [LARGE SCALE GENOMIC DNA]</scope>
    <source>
        <strain evidence="2 3">CBS 33761</strain>
    </source>
</reference>
<keyword evidence="2" id="KW-0418">Kinase</keyword>
<dbReference type="Pfam" id="PF03061">
    <property type="entry name" value="4HBT"/>
    <property type="match status" value="1"/>
</dbReference>
<accession>A0ABR1UA85</accession>
<dbReference type="SUPFAM" id="SSF54637">
    <property type="entry name" value="Thioesterase/thiol ester dehydrase-isomerase"/>
    <property type="match status" value="1"/>
</dbReference>
<dbReference type="InterPro" id="IPR052061">
    <property type="entry name" value="PTE-AB_protein"/>
</dbReference>
<gene>
    <name evidence="2" type="ORF">PG993_001021</name>
</gene>
<proteinExistence type="predicted"/>
<comment type="caution">
    <text evidence="2">The sequence shown here is derived from an EMBL/GenBank/DDBJ whole genome shotgun (WGS) entry which is preliminary data.</text>
</comment>
<evidence type="ECO:0000313" key="3">
    <source>
        <dbReference type="Proteomes" id="UP001444661"/>
    </source>
</evidence>